<protein>
    <submittedName>
        <fullName evidence="1">Uncharacterized protein</fullName>
    </submittedName>
</protein>
<name>A0A8T3BQ27_DENNO</name>
<evidence type="ECO:0000313" key="2">
    <source>
        <dbReference type="Proteomes" id="UP000829196"/>
    </source>
</evidence>
<dbReference type="EMBL" id="JAGYWB010000006">
    <property type="protein sequence ID" value="KAI0519178.1"/>
    <property type="molecule type" value="Genomic_DNA"/>
</dbReference>
<sequence>MAEYNLQLLWSLTIMRERRAVMSISERRRAMMLKKLRILTATDNGTKTTAFVRGHGHGEVEAVDEADGVGNEVAVAAVVECELGEGSGGGAGEAGAFEAVAAVASGAGEMGACVGAASATPDAAGPVVSWGGEGAVGEGGEAEAAVFEDVVAGVGGDGWTDGEGTVVDDG</sequence>
<keyword evidence="2" id="KW-1185">Reference proteome</keyword>
<organism evidence="1 2">
    <name type="scientific">Dendrobium nobile</name>
    <name type="common">Orchid</name>
    <dbReference type="NCBI Taxonomy" id="94219"/>
    <lineage>
        <taxon>Eukaryota</taxon>
        <taxon>Viridiplantae</taxon>
        <taxon>Streptophyta</taxon>
        <taxon>Embryophyta</taxon>
        <taxon>Tracheophyta</taxon>
        <taxon>Spermatophyta</taxon>
        <taxon>Magnoliopsida</taxon>
        <taxon>Liliopsida</taxon>
        <taxon>Asparagales</taxon>
        <taxon>Orchidaceae</taxon>
        <taxon>Epidendroideae</taxon>
        <taxon>Malaxideae</taxon>
        <taxon>Dendrobiinae</taxon>
        <taxon>Dendrobium</taxon>
    </lineage>
</organism>
<reference evidence="1" key="1">
    <citation type="journal article" date="2022" name="Front. Genet.">
        <title>Chromosome-Scale Assembly of the Dendrobium nobile Genome Provides Insights Into the Molecular Mechanism of the Biosynthesis of the Medicinal Active Ingredient of Dendrobium.</title>
        <authorList>
            <person name="Xu Q."/>
            <person name="Niu S.-C."/>
            <person name="Li K.-L."/>
            <person name="Zheng P.-J."/>
            <person name="Zhang X.-J."/>
            <person name="Jia Y."/>
            <person name="Liu Y."/>
            <person name="Niu Y.-X."/>
            <person name="Yu L.-H."/>
            <person name="Chen D.-F."/>
            <person name="Zhang G.-Q."/>
        </authorList>
    </citation>
    <scope>NUCLEOTIDE SEQUENCE</scope>
    <source>
        <tissue evidence="1">Leaf</tissue>
    </source>
</reference>
<gene>
    <name evidence="1" type="ORF">KFK09_006620</name>
</gene>
<accession>A0A8T3BQ27</accession>
<comment type="caution">
    <text evidence="1">The sequence shown here is derived from an EMBL/GenBank/DDBJ whole genome shotgun (WGS) entry which is preliminary data.</text>
</comment>
<dbReference type="Proteomes" id="UP000829196">
    <property type="component" value="Unassembled WGS sequence"/>
</dbReference>
<dbReference type="AlphaFoldDB" id="A0A8T3BQ27"/>
<evidence type="ECO:0000313" key="1">
    <source>
        <dbReference type="EMBL" id="KAI0519178.1"/>
    </source>
</evidence>
<proteinExistence type="predicted"/>